<reference evidence="4 5" key="1">
    <citation type="submission" date="2014-04" db="EMBL/GenBank/DDBJ databases">
        <title>A comprehensive comparison of genomes of Erythrobacter spp. strains.</title>
        <authorList>
            <person name="Zheng Q."/>
        </authorList>
    </citation>
    <scope>NUCLEOTIDE SEQUENCE [LARGE SCALE GENOMIC DNA]</scope>
    <source>
        <strain evidence="4 5">DSM 6997</strain>
    </source>
</reference>
<gene>
    <name evidence="4" type="ORF">EH31_12925</name>
</gene>
<keyword evidence="2" id="KW-1133">Transmembrane helix</keyword>
<proteinExistence type="predicted"/>
<dbReference type="Pfam" id="PF03703">
    <property type="entry name" value="bPH_2"/>
    <property type="match status" value="1"/>
</dbReference>
<dbReference type="PANTHER" id="PTHR34473">
    <property type="entry name" value="UPF0699 TRANSMEMBRANE PROTEIN YDBS"/>
    <property type="match status" value="1"/>
</dbReference>
<dbReference type="AlphaFoldDB" id="A0A074M9U8"/>
<evidence type="ECO:0000259" key="3">
    <source>
        <dbReference type="Pfam" id="PF03703"/>
    </source>
</evidence>
<feature type="compositionally biased region" description="Basic and acidic residues" evidence="1">
    <location>
        <begin position="1"/>
        <end position="18"/>
    </location>
</feature>
<dbReference type="PANTHER" id="PTHR34473:SF2">
    <property type="entry name" value="UPF0699 TRANSMEMBRANE PROTEIN YDBT"/>
    <property type="match status" value="1"/>
</dbReference>
<dbReference type="RefSeq" id="WP_241765916.1">
    <property type="nucleotide sequence ID" value="NZ_JMIW01000005.1"/>
</dbReference>
<comment type="caution">
    <text evidence="4">The sequence shown here is derived from an EMBL/GenBank/DDBJ whole genome shotgun (WGS) entry which is preliminary data.</text>
</comment>
<dbReference type="Proteomes" id="UP000027647">
    <property type="component" value="Unassembled WGS sequence"/>
</dbReference>
<feature type="region of interest" description="Disordered" evidence="1">
    <location>
        <begin position="1"/>
        <end position="70"/>
    </location>
</feature>
<protein>
    <recommendedName>
        <fullName evidence="3">YdbS-like PH domain-containing protein</fullName>
    </recommendedName>
</protein>
<sequence length="267" mass="28723">MSDRDQQDQSGENDKGDTKPSSSSGPSRQLFGHRTGAKPWEPGQRSGASAASSDRPAQAASAPYPRDAQYAPRPQADLQAAAPAMGANRQASAASQEPAPSIFSEVDDEAELTKLHPNYKLLMRIGAVILGFVILVVGLAVDGALQAEEVPMPIPFGVITGLATLLALFIIIRIPLARYNARGYQISRDRLRVVRGIMWRSDTIVPFGRIQHIDVDQGPIERALGLATLTLHTAGSHNASVSLPGLGHDLAVQMREEIRAHIKRESM</sequence>
<evidence type="ECO:0000256" key="2">
    <source>
        <dbReference type="SAM" id="Phobius"/>
    </source>
</evidence>
<feature type="compositionally biased region" description="Low complexity" evidence="1">
    <location>
        <begin position="90"/>
        <end position="100"/>
    </location>
</feature>
<dbReference type="InterPro" id="IPR005182">
    <property type="entry name" value="YdbS-like_PH"/>
</dbReference>
<evidence type="ECO:0000313" key="5">
    <source>
        <dbReference type="Proteomes" id="UP000027647"/>
    </source>
</evidence>
<feature type="domain" description="YdbS-like PH" evidence="3">
    <location>
        <begin position="179"/>
        <end position="257"/>
    </location>
</feature>
<keyword evidence="2" id="KW-0472">Membrane</keyword>
<dbReference type="STRING" id="1044.EH31_12925"/>
<dbReference type="EMBL" id="JMIW01000005">
    <property type="protein sequence ID" value="KEO89540.1"/>
    <property type="molecule type" value="Genomic_DNA"/>
</dbReference>
<organism evidence="4 5">
    <name type="scientific">Erythrobacter longus</name>
    <dbReference type="NCBI Taxonomy" id="1044"/>
    <lineage>
        <taxon>Bacteria</taxon>
        <taxon>Pseudomonadati</taxon>
        <taxon>Pseudomonadota</taxon>
        <taxon>Alphaproteobacteria</taxon>
        <taxon>Sphingomonadales</taxon>
        <taxon>Erythrobacteraceae</taxon>
        <taxon>Erythrobacter/Porphyrobacter group</taxon>
        <taxon>Erythrobacter</taxon>
    </lineage>
</organism>
<feature type="transmembrane region" description="Helical" evidence="2">
    <location>
        <begin position="153"/>
        <end position="172"/>
    </location>
</feature>
<evidence type="ECO:0000313" key="4">
    <source>
        <dbReference type="EMBL" id="KEO89540.1"/>
    </source>
</evidence>
<name>A0A074M9U8_ERYLO</name>
<keyword evidence="2" id="KW-0812">Transmembrane</keyword>
<feature type="transmembrane region" description="Helical" evidence="2">
    <location>
        <begin position="121"/>
        <end position="141"/>
    </location>
</feature>
<feature type="region of interest" description="Disordered" evidence="1">
    <location>
        <begin position="81"/>
        <end position="100"/>
    </location>
</feature>
<accession>A0A074M9U8</accession>
<evidence type="ECO:0000256" key="1">
    <source>
        <dbReference type="SAM" id="MobiDB-lite"/>
    </source>
</evidence>
<dbReference type="eggNOG" id="COG3402">
    <property type="taxonomic scope" value="Bacteria"/>
</dbReference>
<keyword evidence="5" id="KW-1185">Reference proteome</keyword>